<evidence type="ECO:0000256" key="2">
    <source>
        <dbReference type="SAM" id="MobiDB-lite"/>
    </source>
</evidence>
<dbReference type="InterPro" id="IPR033192">
    <property type="entry name" value="ODAD3"/>
</dbReference>
<dbReference type="GO" id="GO:0036064">
    <property type="term" value="C:ciliary basal body"/>
    <property type="evidence" value="ECO:0007669"/>
    <property type="project" value="TreeGrafter"/>
</dbReference>
<proteinExistence type="predicted"/>
<dbReference type="EMBL" id="JAIFRP010000031">
    <property type="protein sequence ID" value="KAK2582345.1"/>
    <property type="molecule type" value="Genomic_DNA"/>
</dbReference>
<dbReference type="GO" id="GO:0097542">
    <property type="term" value="C:ciliary tip"/>
    <property type="evidence" value="ECO:0007669"/>
    <property type="project" value="TreeGrafter"/>
</dbReference>
<comment type="caution">
    <text evidence="3">The sequence shown here is derived from an EMBL/GenBank/DDBJ whole genome shotgun (WGS) entry which is preliminary data.</text>
</comment>
<gene>
    <name evidence="3" type="ORF">KPH14_004681</name>
</gene>
<dbReference type="GO" id="GO:0003341">
    <property type="term" value="P:cilium movement"/>
    <property type="evidence" value="ECO:0007669"/>
    <property type="project" value="InterPro"/>
</dbReference>
<sequence>MLSAKFVRIHKTSDDRWTTRDKLTQYRGILKLNVRDKKLQSLELNKLRQKVKKNLKTLRRDVTEYRQIVNHVVTGNRVRVQSTLQQHDNFHLAFGQLTIDDAVYFDALLQALEDDRKDQCKVIITATIIGQLAAENVDDLKEKYNRMTRDILKNMKERERTLAVARERVADLWEYAKSLVRVESVAALVKGGAESSRSGTDALEKQLMHLEKICGILQDTVLVRTHNELFPRLEEQMNQKARLIAHFNHNVKERDELVSKKEQALVALETLQHTMVATTGQYRIDKRAMLEEIEVQKKREADFKELRRIHGELSMKIRAALQNMLLMLVCIKRGGKAGKRDDRRTRRTEQAGGSDERETDEPVLEAIEPDGLALLAQISRKMGALFGMSSFELDEEREQRAKQLYQSYVADHISDLKYGKDELEQGLIVEHEIFDPTVLTRADVKTRSRKMVEANLKPE</sequence>
<evidence type="ECO:0000256" key="1">
    <source>
        <dbReference type="SAM" id="Coils"/>
    </source>
</evidence>
<dbReference type="GO" id="GO:0035253">
    <property type="term" value="C:ciliary rootlet"/>
    <property type="evidence" value="ECO:0007669"/>
    <property type="project" value="TreeGrafter"/>
</dbReference>
<name>A0AAD9RM89_9HYME</name>
<protein>
    <submittedName>
        <fullName evidence="3">Uncharacterized protein</fullName>
    </submittedName>
</protein>
<dbReference type="PANTHER" id="PTHR46518">
    <property type="entry name" value="COILED-COIL DOMAIN-CONTAINING PROTEIN 151"/>
    <property type="match status" value="1"/>
</dbReference>
<organism evidence="3 4">
    <name type="scientific">Odynerus spinipes</name>
    <dbReference type="NCBI Taxonomy" id="1348599"/>
    <lineage>
        <taxon>Eukaryota</taxon>
        <taxon>Metazoa</taxon>
        <taxon>Ecdysozoa</taxon>
        <taxon>Arthropoda</taxon>
        <taxon>Hexapoda</taxon>
        <taxon>Insecta</taxon>
        <taxon>Pterygota</taxon>
        <taxon>Neoptera</taxon>
        <taxon>Endopterygota</taxon>
        <taxon>Hymenoptera</taxon>
        <taxon>Apocrita</taxon>
        <taxon>Aculeata</taxon>
        <taxon>Vespoidea</taxon>
        <taxon>Vespidae</taxon>
        <taxon>Eumeninae</taxon>
        <taxon>Odynerus</taxon>
    </lineage>
</organism>
<keyword evidence="1" id="KW-0175">Coiled coil</keyword>
<dbReference type="AlphaFoldDB" id="A0AAD9RM89"/>
<feature type="compositionally biased region" description="Basic and acidic residues" evidence="2">
    <location>
        <begin position="338"/>
        <end position="349"/>
    </location>
</feature>
<dbReference type="GO" id="GO:0036158">
    <property type="term" value="P:outer dynein arm assembly"/>
    <property type="evidence" value="ECO:0007669"/>
    <property type="project" value="InterPro"/>
</dbReference>
<accession>A0AAD9RM89</accession>
<dbReference type="PANTHER" id="PTHR46518:SF1">
    <property type="entry name" value="OUTER DYNEIN ARM-DOCKING COMPLEX SUBUNIT 3"/>
    <property type="match status" value="1"/>
</dbReference>
<evidence type="ECO:0000313" key="3">
    <source>
        <dbReference type="EMBL" id="KAK2582345.1"/>
    </source>
</evidence>
<feature type="coiled-coil region" evidence="1">
    <location>
        <begin position="41"/>
        <end position="68"/>
    </location>
</feature>
<keyword evidence="4" id="KW-1185">Reference proteome</keyword>
<feature type="region of interest" description="Disordered" evidence="2">
    <location>
        <begin position="338"/>
        <end position="361"/>
    </location>
</feature>
<evidence type="ECO:0000313" key="4">
    <source>
        <dbReference type="Proteomes" id="UP001258017"/>
    </source>
</evidence>
<reference evidence="3" key="1">
    <citation type="submission" date="2021-08" db="EMBL/GenBank/DDBJ databases">
        <authorList>
            <person name="Misof B."/>
            <person name="Oliver O."/>
            <person name="Podsiadlowski L."/>
            <person name="Donath A."/>
            <person name="Peters R."/>
            <person name="Mayer C."/>
            <person name="Rust J."/>
            <person name="Gunkel S."/>
            <person name="Lesny P."/>
            <person name="Martin S."/>
            <person name="Oeyen J.P."/>
            <person name="Petersen M."/>
            <person name="Panagiotis P."/>
            <person name="Wilbrandt J."/>
            <person name="Tanja T."/>
        </authorList>
    </citation>
    <scope>NUCLEOTIDE SEQUENCE</scope>
    <source>
        <strain evidence="3">GBR_01_08_01A</strain>
        <tissue evidence="3">Thorax + abdomen</tissue>
    </source>
</reference>
<dbReference type="Proteomes" id="UP001258017">
    <property type="component" value="Unassembled WGS sequence"/>
</dbReference>
<reference evidence="3" key="2">
    <citation type="journal article" date="2023" name="Commun. Biol.">
        <title>Intrasexual cuticular hydrocarbon dimorphism in a wasp sheds light on hydrocarbon biosynthesis genes in Hymenoptera.</title>
        <authorList>
            <person name="Moris V.C."/>
            <person name="Podsiadlowski L."/>
            <person name="Martin S."/>
            <person name="Oeyen J.P."/>
            <person name="Donath A."/>
            <person name="Petersen M."/>
            <person name="Wilbrandt J."/>
            <person name="Misof B."/>
            <person name="Liedtke D."/>
            <person name="Thamm M."/>
            <person name="Scheiner R."/>
            <person name="Schmitt T."/>
            <person name="Niehuis O."/>
        </authorList>
    </citation>
    <scope>NUCLEOTIDE SEQUENCE</scope>
    <source>
        <strain evidence="3">GBR_01_08_01A</strain>
    </source>
</reference>